<name>A0A242KGL3_ENTMU</name>
<gene>
    <name evidence="2" type="ORF">A5802_003332</name>
</gene>
<dbReference type="Proteomes" id="UP000195024">
    <property type="component" value="Unassembled WGS sequence"/>
</dbReference>
<evidence type="ECO:0000259" key="1">
    <source>
        <dbReference type="PROSITE" id="PS50943"/>
    </source>
</evidence>
<dbReference type="PANTHER" id="PTHR37038:SF12">
    <property type="entry name" value="TRANSCRIPTIONAL REGULATOR"/>
    <property type="match status" value="1"/>
</dbReference>
<evidence type="ECO:0000313" key="2">
    <source>
        <dbReference type="EMBL" id="OTP19928.1"/>
    </source>
</evidence>
<dbReference type="PROSITE" id="PS50943">
    <property type="entry name" value="HTH_CROC1"/>
    <property type="match status" value="1"/>
</dbReference>
<dbReference type="InterPro" id="IPR053163">
    <property type="entry name" value="HTH-type_regulator_Rgg"/>
</dbReference>
<organism evidence="2 3">
    <name type="scientific">Enterococcus mundtii</name>
    <dbReference type="NCBI Taxonomy" id="53346"/>
    <lineage>
        <taxon>Bacteria</taxon>
        <taxon>Bacillati</taxon>
        <taxon>Bacillota</taxon>
        <taxon>Bacilli</taxon>
        <taxon>Lactobacillales</taxon>
        <taxon>Enterococcaceae</taxon>
        <taxon>Enterococcus</taxon>
    </lineage>
</organism>
<dbReference type="Pfam" id="PF01381">
    <property type="entry name" value="HTH_3"/>
    <property type="match status" value="1"/>
</dbReference>
<sequence>MKFGKTIKKIRVEKRLTQKNVAEGIVTLSYYSRIERDISEPTVSVFLKILHRLNLDFDEFVFIHNNYRESSDEKLWFILTELYHSGDIQTLKKYKEFFLSHPNGDTSLINIIDLFMLRLSKQKIELVNTESIVSRLMDIEIWTSSEVKLFTTVMDMVPIDTVIIMVNHLLKRKSLYMRSKGYNSPYSKILINSILLCIDTNHLKEAEMYIDIFKNMLEVRDFYGHSMYKYLEGLLLVLRGNKEAGEKKVCEFFSICDFLELNSFAEKYKIFYNKIIDSN</sequence>
<dbReference type="RefSeq" id="WP_086335718.1">
    <property type="nucleotide sequence ID" value="NZ_NGMS01000009.1"/>
</dbReference>
<dbReference type="InterPro" id="IPR001387">
    <property type="entry name" value="Cro/C1-type_HTH"/>
</dbReference>
<dbReference type="CDD" id="cd00093">
    <property type="entry name" value="HTH_XRE"/>
    <property type="match status" value="1"/>
</dbReference>
<comment type="caution">
    <text evidence="2">The sequence shown here is derived from an EMBL/GenBank/DDBJ whole genome shotgun (WGS) entry which is preliminary data.</text>
</comment>
<dbReference type="NCBIfam" id="TIGR01716">
    <property type="entry name" value="RGG_Cterm"/>
    <property type="match status" value="1"/>
</dbReference>
<feature type="domain" description="HTH cro/C1-type" evidence="1">
    <location>
        <begin position="7"/>
        <end position="60"/>
    </location>
</feature>
<evidence type="ECO:0000313" key="3">
    <source>
        <dbReference type="Proteomes" id="UP000195024"/>
    </source>
</evidence>
<dbReference type="InterPro" id="IPR010057">
    <property type="entry name" value="Transcription_activator_Rgg_C"/>
</dbReference>
<dbReference type="PANTHER" id="PTHR37038">
    <property type="entry name" value="TRANSCRIPTIONAL REGULATOR-RELATED"/>
    <property type="match status" value="1"/>
</dbReference>
<dbReference type="Pfam" id="PF21259">
    <property type="entry name" value="Rgg_C"/>
    <property type="match status" value="1"/>
</dbReference>
<dbReference type="SUPFAM" id="SSF47413">
    <property type="entry name" value="lambda repressor-like DNA-binding domains"/>
    <property type="match status" value="1"/>
</dbReference>
<proteinExistence type="predicted"/>
<dbReference type="Gene3D" id="1.10.260.40">
    <property type="entry name" value="lambda repressor-like DNA-binding domains"/>
    <property type="match status" value="1"/>
</dbReference>
<dbReference type="AlphaFoldDB" id="A0A242KGL3"/>
<dbReference type="InterPro" id="IPR010982">
    <property type="entry name" value="Lambda_DNA-bd_dom_sf"/>
</dbReference>
<dbReference type="SMART" id="SM00530">
    <property type="entry name" value="HTH_XRE"/>
    <property type="match status" value="1"/>
</dbReference>
<dbReference type="EMBL" id="NGMS01000009">
    <property type="protein sequence ID" value="OTP19928.1"/>
    <property type="molecule type" value="Genomic_DNA"/>
</dbReference>
<protein>
    <recommendedName>
        <fullName evidence="1">HTH cro/C1-type domain-containing protein</fullName>
    </recommendedName>
</protein>
<accession>A0A242KGL3</accession>
<reference evidence="2 3" key="1">
    <citation type="submission" date="2017-05" db="EMBL/GenBank/DDBJ databases">
        <title>The Genome Sequence of Enterococcus mundtii 6B1_DIV0119.</title>
        <authorList>
            <consortium name="The Broad Institute Genomics Platform"/>
            <consortium name="The Broad Institute Genomic Center for Infectious Diseases"/>
            <person name="Earl A."/>
            <person name="Manson A."/>
            <person name="Schwartman J."/>
            <person name="Gilmore M."/>
            <person name="Abouelleil A."/>
            <person name="Cao P."/>
            <person name="Chapman S."/>
            <person name="Cusick C."/>
            <person name="Shea T."/>
            <person name="Young S."/>
            <person name="Neafsey D."/>
            <person name="Nusbaum C."/>
            <person name="Birren B."/>
        </authorList>
    </citation>
    <scope>NUCLEOTIDE SEQUENCE [LARGE SCALE GENOMIC DNA]</scope>
    <source>
        <strain evidence="2 3">6B1_DIV0119</strain>
    </source>
</reference>
<dbReference type="Gene3D" id="1.25.40.400">
    <property type="match status" value="1"/>
</dbReference>
<dbReference type="GO" id="GO:0003677">
    <property type="term" value="F:DNA binding"/>
    <property type="evidence" value="ECO:0007669"/>
    <property type="project" value="InterPro"/>
</dbReference>